<accession>A0A160EPX0</accession>
<dbReference type="Proteomes" id="UP000241365">
    <property type="component" value="Segment"/>
</dbReference>
<dbReference type="EMBL" id="KU877344">
    <property type="protein sequence ID" value="ANB51062.1"/>
    <property type="molecule type" value="Genomic_DNA"/>
</dbReference>
<dbReference type="KEGG" id="vg:80513424"/>
<keyword evidence="2" id="KW-1185">Reference proteome</keyword>
<name>A0A160EPX0_9VIRU</name>
<evidence type="ECO:0000313" key="1">
    <source>
        <dbReference type="EMBL" id="ANB51062.1"/>
    </source>
</evidence>
<organism evidence="1 2">
    <name type="scientific">Powai lake megavirus</name>
    <dbReference type="NCBI Taxonomy" id="1842663"/>
    <lineage>
        <taxon>Viruses</taxon>
        <taxon>Varidnaviria</taxon>
        <taxon>Bamfordvirae</taxon>
        <taxon>Nucleocytoviricota</taxon>
        <taxon>Megaviricetes</taxon>
        <taxon>Imitervirales</taxon>
        <taxon>Mimiviridae</taxon>
        <taxon>Megamimivirinae</taxon>
        <taxon>Megavirus</taxon>
        <taxon>Megavirus powaiense</taxon>
    </lineage>
</organism>
<evidence type="ECO:0000313" key="2">
    <source>
        <dbReference type="Proteomes" id="UP000241365"/>
    </source>
</evidence>
<proteinExistence type="predicted"/>
<sequence length="375" mass="44842">MKKLNKKYYHTKFTSSVKVMDTNNLIISFPNTNKRYEIPISKINKFPDSFLAAYIRFEKNYQYQVEICSYEEFKHVYEFIVNDKLDIYDYFNEYNIFDYFGLNSGIINKYIKLANSKLGKINRFVHNNDSKYYIVNNLDEYIEYKKLFSKESHIIPFQYINLSVNLCDSYNNTYFLDALFIGNGECCDIGSINTKPHKQKSYMNFKKQNKEMPKGLPFDWLSNINLDQIKFFYENCDEIIDNDDYSRHCFSNMNKTYTNEIEYLISGIKIIYRDSNWNFDNSNSIDDSDWIPTNDAVLDKYVEKYQNHIINYEYVLPSIKLNDFEIRHKICNGEYFPTINQNIIYSINSDGNEYHYPITCRLTINAYFGFINTKN</sequence>
<dbReference type="GeneID" id="80513424"/>
<dbReference type="RefSeq" id="YP_010776813.1">
    <property type="nucleotide sequence ID" value="NC_075034.1"/>
</dbReference>
<protein>
    <submittedName>
        <fullName evidence="1">Uncharacterized protein</fullName>
    </submittedName>
</protein>
<reference evidence="1 2" key="1">
    <citation type="journal article" date="2016" name="Genome Announc.">
        <title>Complete Genome Sequence of a New Megavirus Family Member Isolated from an Inland Water Lake for the First Time in India.</title>
        <authorList>
            <person name="Chatterjee A."/>
            <person name="Ali F."/>
            <person name="Bange D."/>
            <person name="Kondabagil K."/>
        </authorList>
    </citation>
    <scope>NUCLEOTIDE SEQUENCE [LARGE SCALE GENOMIC DNA]</scope>
    <source>
        <strain evidence="1">1</strain>
    </source>
</reference>